<evidence type="ECO:0000313" key="2">
    <source>
        <dbReference type="Proteomes" id="UP001412067"/>
    </source>
</evidence>
<evidence type="ECO:0000313" key="1">
    <source>
        <dbReference type="EMBL" id="KAK8943993.1"/>
    </source>
</evidence>
<name>A0ABR2LLQ2_9ASPA</name>
<dbReference type="Proteomes" id="UP001412067">
    <property type="component" value="Unassembled WGS sequence"/>
</dbReference>
<proteinExistence type="predicted"/>
<dbReference type="EMBL" id="JBBWWR010000018">
    <property type="protein sequence ID" value="KAK8943993.1"/>
    <property type="molecule type" value="Genomic_DNA"/>
</dbReference>
<accession>A0ABR2LLQ2</accession>
<comment type="caution">
    <text evidence="1">The sequence shown here is derived from an EMBL/GenBank/DDBJ whole genome shotgun (WGS) entry which is preliminary data.</text>
</comment>
<keyword evidence="2" id="KW-1185">Reference proteome</keyword>
<reference evidence="1 2" key="1">
    <citation type="journal article" date="2022" name="Nat. Plants">
        <title>Genomes of leafy and leafless Platanthera orchids illuminate the evolution of mycoheterotrophy.</title>
        <authorList>
            <person name="Li M.H."/>
            <person name="Liu K.W."/>
            <person name="Li Z."/>
            <person name="Lu H.C."/>
            <person name="Ye Q.L."/>
            <person name="Zhang D."/>
            <person name="Wang J.Y."/>
            <person name="Li Y.F."/>
            <person name="Zhong Z.M."/>
            <person name="Liu X."/>
            <person name="Yu X."/>
            <person name="Liu D.K."/>
            <person name="Tu X.D."/>
            <person name="Liu B."/>
            <person name="Hao Y."/>
            <person name="Liao X.Y."/>
            <person name="Jiang Y.T."/>
            <person name="Sun W.H."/>
            <person name="Chen J."/>
            <person name="Chen Y.Q."/>
            <person name="Ai Y."/>
            <person name="Zhai J.W."/>
            <person name="Wu S.S."/>
            <person name="Zhou Z."/>
            <person name="Hsiao Y.Y."/>
            <person name="Wu W.L."/>
            <person name="Chen Y.Y."/>
            <person name="Lin Y.F."/>
            <person name="Hsu J.L."/>
            <person name="Li C.Y."/>
            <person name="Wang Z.W."/>
            <person name="Zhao X."/>
            <person name="Zhong W.Y."/>
            <person name="Ma X.K."/>
            <person name="Ma L."/>
            <person name="Huang J."/>
            <person name="Chen G.Z."/>
            <person name="Huang M.Z."/>
            <person name="Huang L."/>
            <person name="Peng D.H."/>
            <person name="Luo Y.B."/>
            <person name="Zou S.Q."/>
            <person name="Chen S.P."/>
            <person name="Lan S."/>
            <person name="Tsai W.C."/>
            <person name="Van de Peer Y."/>
            <person name="Liu Z.J."/>
        </authorList>
    </citation>
    <scope>NUCLEOTIDE SEQUENCE [LARGE SCALE GENOMIC DNA]</scope>
    <source>
        <strain evidence="1">Lor288</strain>
    </source>
</reference>
<organism evidence="1 2">
    <name type="scientific">Platanthera guangdongensis</name>
    <dbReference type="NCBI Taxonomy" id="2320717"/>
    <lineage>
        <taxon>Eukaryota</taxon>
        <taxon>Viridiplantae</taxon>
        <taxon>Streptophyta</taxon>
        <taxon>Embryophyta</taxon>
        <taxon>Tracheophyta</taxon>
        <taxon>Spermatophyta</taxon>
        <taxon>Magnoliopsida</taxon>
        <taxon>Liliopsida</taxon>
        <taxon>Asparagales</taxon>
        <taxon>Orchidaceae</taxon>
        <taxon>Orchidoideae</taxon>
        <taxon>Orchideae</taxon>
        <taxon>Orchidinae</taxon>
        <taxon>Platanthera</taxon>
    </lineage>
</organism>
<protein>
    <submittedName>
        <fullName evidence="1">Uncharacterized protein</fullName>
    </submittedName>
</protein>
<sequence>MGTTVAEAMRGGVRVVEKEAIDGGKVGIIEASFVSAVLSRFGRWKQSVRIGGWRWLLQTEFFWTFTKAGGQVETKQTLPEIHLFTHLLTAFAPKQSGKRSNQIEPK</sequence>
<gene>
    <name evidence="1" type="ORF">KSP40_PGU001482</name>
</gene>